<evidence type="ECO:0008006" key="9">
    <source>
        <dbReference type="Google" id="ProtNLM"/>
    </source>
</evidence>
<comment type="subcellular location">
    <subcellularLocation>
        <location evidence="1">Membrane</location>
        <topology evidence="1">Multi-pass membrane protein</topology>
    </subcellularLocation>
</comment>
<dbReference type="OrthoDB" id="5954308at2759"/>
<evidence type="ECO:0000313" key="8">
    <source>
        <dbReference type="Proteomes" id="UP000800041"/>
    </source>
</evidence>
<organism evidence="7 8">
    <name type="scientific">Aulographum hederae CBS 113979</name>
    <dbReference type="NCBI Taxonomy" id="1176131"/>
    <lineage>
        <taxon>Eukaryota</taxon>
        <taxon>Fungi</taxon>
        <taxon>Dikarya</taxon>
        <taxon>Ascomycota</taxon>
        <taxon>Pezizomycotina</taxon>
        <taxon>Dothideomycetes</taxon>
        <taxon>Pleosporomycetidae</taxon>
        <taxon>Aulographales</taxon>
        <taxon>Aulographaceae</taxon>
    </lineage>
</organism>
<dbReference type="AlphaFoldDB" id="A0A6G1GXX8"/>
<protein>
    <recommendedName>
        <fullName evidence="9">DUF1772-domain-containing protein</fullName>
    </recommendedName>
</protein>
<dbReference type="InterPro" id="IPR013901">
    <property type="entry name" value="Anthrone_oxy"/>
</dbReference>
<dbReference type="EMBL" id="ML977160">
    <property type="protein sequence ID" value="KAF1985785.1"/>
    <property type="molecule type" value="Genomic_DNA"/>
</dbReference>
<dbReference type="Proteomes" id="UP000800041">
    <property type="component" value="Unassembled WGS sequence"/>
</dbReference>
<evidence type="ECO:0000313" key="7">
    <source>
        <dbReference type="EMBL" id="KAF1985785.1"/>
    </source>
</evidence>
<dbReference type="PANTHER" id="PTHR35042:SF1">
    <property type="entry name" value="DUF1772-DOMAIN-CONTAINING PROTEIN"/>
    <property type="match status" value="1"/>
</dbReference>
<name>A0A6G1GXX8_9PEZI</name>
<dbReference type="PANTHER" id="PTHR35042">
    <property type="entry name" value="ANTHRONE OXYGENASE ENCC"/>
    <property type="match status" value="1"/>
</dbReference>
<accession>A0A6G1GXX8</accession>
<proteinExistence type="inferred from homology"/>
<comment type="similarity">
    <text evidence="5">Belongs to the anthrone oxygenase family.</text>
</comment>
<feature type="non-terminal residue" evidence="7">
    <location>
        <position position="153"/>
    </location>
</feature>
<evidence type="ECO:0000256" key="2">
    <source>
        <dbReference type="ARBA" id="ARBA00022692"/>
    </source>
</evidence>
<keyword evidence="4 6" id="KW-0472">Membrane</keyword>
<evidence type="ECO:0000256" key="4">
    <source>
        <dbReference type="ARBA" id="ARBA00023136"/>
    </source>
</evidence>
<evidence type="ECO:0000256" key="6">
    <source>
        <dbReference type="SAM" id="Phobius"/>
    </source>
</evidence>
<feature type="transmembrane region" description="Helical" evidence="6">
    <location>
        <begin position="64"/>
        <end position="84"/>
    </location>
</feature>
<evidence type="ECO:0000256" key="5">
    <source>
        <dbReference type="ARBA" id="ARBA00034313"/>
    </source>
</evidence>
<dbReference type="GO" id="GO:0016020">
    <property type="term" value="C:membrane"/>
    <property type="evidence" value="ECO:0007669"/>
    <property type="project" value="UniProtKB-SubCell"/>
</dbReference>
<evidence type="ECO:0000256" key="3">
    <source>
        <dbReference type="ARBA" id="ARBA00022989"/>
    </source>
</evidence>
<sequence length="153" mass="16209">MNASISVITIPSIQAAPASQQPALWAKMYDIGHKLAPTGAIGSSLAFSYLATQAYRSSLTSRQPFYLFTFAAIVIPAIVPYTLAFMHPNVNYPLFAKADAQASGALETKDEGEIERLVSDWAWYNNIRAAMITAGAVAGVWGVVGLPGMAGGL</sequence>
<reference evidence="7" key="1">
    <citation type="journal article" date="2020" name="Stud. Mycol.">
        <title>101 Dothideomycetes genomes: a test case for predicting lifestyles and emergence of pathogens.</title>
        <authorList>
            <person name="Haridas S."/>
            <person name="Albert R."/>
            <person name="Binder M."/>
            <person name="Bloem J."/>
            <person name="Labutti K."/>
            <person name="Salamov A."/>
            <person name="Andreopoulos B."/>
            <person name="Baker S."/>
            <person name="Barry K."/>
            <person name="Bills G."/>
            <person name="Bluhm B."/>
            <person name="Cannon C."/>
            <person name="Castanera R."/>
            <person name="Culley D."/>
            <person name="Daum C."/>
            <person name="Ezra D."/>
            <person name="Gonzalez J."/>
            <person name="Henrissat B."/>
            <person name="Kuo A."/>
            <person name="Liang C."/>
            <person name="Lipzen A."/>
            <person name="Lutzoni F."/>
            <person name="Magnuson J."/>
            <person name="Mondo S."/>
            <person name="Nolan M."/>
            <person name="Ohm R."/>
            <person name="Pangilinan J."/>
            <person name="Park H.-J."/>
            <person name="Ramirez L."/>
            <person name="Alfaro M."/>
            <person name="Sun H."/>
            <person name="Tritt A."/>
            <person name="Yoshinaga Y."/>
            <person name="Zwiers L.-H."/>
            <person name="Turgeon B."/>
            <person name="Goodwin S."/>
            <person name="Spatafora J."/>
            <person name="Crous P."/>
            <person name="Grigoriev I."/>
        </authorList>
    </citation>
    <scope>NUCLEOTIDE SEQUENCE</scope>
    <source>
        <strain evidence="7">CBS 113979</strain>
    </source>
</reference>
<keyword evidence="3 6" id="KW-1133">Transmembrane helix</keyword>
<feature type="transmembrane region" description="Helical" evidence="6">
    <location>
        <begin position="127"/>
        <end position="150"/>
    </location>
</feature>
<keyword evidence="2 6" id="KW-0812">Transmembrane</keyword>
<keyword evidence="8" id="KW-1185">Reference proteome</keyword>
<gene>
    <name evidence="7" type="ORF">K402DRAFT_394391</name>
</gene>
<evidence type="ECO:0000256" key="1">
    <source>
        <dbReference type="ARBA" id="ARBA00004141"/>
    </source>
</evidence>
<dbReference type="Pfam" id="PF08592">
    <property type="entry name" value="Anthrone_oxy"/>
    <property type="match status" value="1"/>
</dbReference>